<protein>
    <recommendedName>
        <fullName evidence="3">Myo-inositol-1-phosphate synthase</fullName>
    </recommendedName>
</protein>
<accession>A0ABS6UEP0</accession>
<comment type="caution">
    <text evidence="1">The sequence shown here is derived from an EMBL/GenBank/DDBJ whole genome shotgun (WGS) entry which is preliminary data.</text>
</comment>
<evidence type="ECO:0000313" key="2">
    <source>
        <dbReference type="Proteomes" id="UP000694300"/>
    </source>
</evidence>
<dbReference type="EMBL" id="JADQDF010000001">
    <property type="protein sequence ID" value="MBW0130704.1"/>
    <property type="molecule type" value="Genomic_DNA"/>
</dbReference>
<gene>
    <name evidence="1" type="ORF">I4I82_23970</name>
</gene>
<name>A0ABS6UEP0_9PSEU</name>
<reference evidence="1 2" key="1">
    <citation type="submission" date="2020-11" db="EMBL/GenBank/DDBJ databases">
        <title>Pseudonocardia abyssalis sp. nov. and Pseudonocardia oceani sp. nov., description and phylogenomic analysis of two novel actinomycetes isolated from the deep Southern Ocean.</title>
        <authorList>
            <person name="Parra J."/>
        </authorList>
    </citation>
    <scope>NUCLEOTIDE SEQUENCE [LARGE SCALE GENOMIC DNA]</scope>
    <source>
        <strain evidence="2">KRD185</strain>
    </source>
</reference>
<sequence>MTTYAYDSSTTHLLAVWGAGVGSAAHSVARLHARTPVAVGRRLAHGLTQLSTTAWLSYEESDIAGPVPVSPALRAIVDPNVVRAGRLRVDPDWVVEAGHDVGRTLREAGSAGVRRAVVADVEAEFDAIERALLGDLAGRAGQAVMMSRLDASPVQIAAADRLLHEVPTGGQPLTTDVEPTAACVAAAHWLRAAVDVTRDAIGGDDDGDVLATEEAAQPWDVVAPRLVLARMDDGLSPLAAVLSLVLSAKRVARGFVPAPDECDVRGHVVLDPGRPSRQLLDQLMLALRTCGQLHLEVCGPGAPDPFDAFDAAVRAEAGRASDRLLAPVR</sequence>
<proteinExistence type="predicted"/>
<organism evidence="1 2">
    <name type="scientific">Pseudonocardia oceani</name>
    <dbReference type="NCBI Taxonomy" id="2792013"/>
    <lineage>
        <taxon>Bacteria</taxon>
        <taxon>Bacillati</taxon>
        <taxon>Actinomycetota</taxon>
        <taxon>Actinomycetes</taxon>
        <taxon>Pseudonocardiales</taxon>
        <taxon>Pseudonocardiaceae</taxon>
        <taxon>Pseudonocardia</taxon>
    </lineage>
</organism>
<evidence type="ECO:0008006" key="3">
    <source>
        <dbReference type="Google" id="ProtNLM"/>
    </source>
</evidence>
<dbReference type="Proteomes" id="UP000694300">
    <property type="component" value="Unassembled WGS sequence"/>
</dbReference>
<dbReference type="RefSeq" id="WP_218590834.1">
    <property type="nucleotide sequence ID" value="NZ_JADQDE010000058.1"/>
</dbReference>
<evidence type="ECO:0000313" key="1">
    <source>
        <dbReference type="EMBL" id="MBW0130704.1"/>
    </source>
</evidence>
<keyword evidence="2" id="KW-1185">Reference proteome</keyword>